<gene>
    <name evidence="1" type="ORF">GCM10009850_042170</name>
</gene>
<name>A0ABP5PAT8_9ACTN</name>
<organism evidence="1 2">
    <name type="scientific">Nonomuraea monospora</name>
    <dbReference type="NCBI Taxonomy" id="568818"/>
    <lineage>
        <taxon>Bacteria</taxon>
        <taxon>Bacillati</taxon>
        <taxon>Actinomycetota</taxon>
        <taxon>Actinomycetes</taxon>
        <taxon>Streptosporangiales</taxon>
        <taxon>Streptosporangiaceae</taxon>
        <taxon>Nonomuraea</taxon>
    </lineage>
</organism>
<dbReference type="EMBL" id="BAAAQX010000009">
    <property type="protein sequence ID" value="GAA2208759.1"/>
    <property type="molecule type" value="Genomic_DNA"/>
</dbReference>
<reference evidence="2" key="1">
    <citation type="journal article" date="2019" name="Int. J. Syst. Evol. Microbiol.">
        <title>The Global Catalogue of Microorganisms (GCM) 10K type strain sequencing project: providing services to taxonomists for standard genome sequencing and annotation.</title>
        <authorList>
            <consortium name="The Broad Institute Genomics Platform"/>
            <consortium name="The Broad Institute Genome Sequencing Center for Infectious Disease"/>
            <person name="Wu L."/>
            <person name="Ma J."/>
        </authorList>
    </citation>
    <scope>NUCLEOTIDE SEQUENCE [LARGE SCALE GENOMIC DNA]</scope>
    <source>
        <strain evidence="2">JCM 16114</strain>
    </source>
</reference>
<sequence length="87" mass="9308">MATHQLLLVVLGTAQRFGRRGAVLGELAAAAARRSRYANSREELTPAFDPRSTLLLALAATATLVRPEFWQRFASGSVSAHTLSQAG</sequence>
<proteinExistence type="predicted"/>
<evidence type="ECO:0000313" key="2">
    <source>
        <dbReference type="Proteomes" id="UP001499843"/>
    </source>
</evidence>
<protein>
    <submittedName>
        <fullName evidence="1">Uncharacterized protein</fullName>
    </submittedName>
</protein>
<dbReference type="RefSeq" id="WP_344477175.1">
    <property type="nucleotide sequence ID" value="NZ_BAAAQX010000009.1"/>
</dbReference>
<accession>A0ABP5PAT8</accession>
<comment type="caution">
    <text evidence="1">The sequence shown here is derived from an EMBL/GenBank/DDBJ whole genome shotgun (WGS) entry which is preliminary data.</text>
</comment>
<evidence type="ECO:0000313" key="1">
    <source>
        <dbReference type="EMBL" id="GAA2208759.1"/>
    </source>
</evidence>
<keyword evidence="2" id="KW-1185">Reference proteome</keyword>
<dbReference type="Proteomes" id="UP001499843">
    <property type="component" value="Unassembled WGS sequence"/>
</dbReference>